<feature type="non-terminal residue" evidence="6">
    <location>
        <position position="117"/>
    </location>
</feature>
<sequence length="117" mass="13461">MSILIDIKDLKVYFPVGRSNPFTKSKSFLRAVDGISFKIHKGESLGLVGESGSGKTTLGRSILRLIEPTNGQIIFKNKNEMMDIVTLRRNKLRMQWRHMQMIFQDPYSSLNQRMTVK</sequence>
<evidence type="ECO:0000256" key="3">
    <source>
        <dbReference type="ARBA" id="ARBA00022741"/>
    </source>
</evidence>
<feature type="domain" description="ABC transporter" evidence="5">
    <location>
        <begin position="33"/>
        <end position="116"/>
    </location>
</feature>
<evidence type="ECO:0000256" key="2">
    <source>
        <dbReference type="ARBA" id="ARBA00022448"/>
    </source>
</evidence>
<accession>X1L302</accession>
<dbReference type="GO" id="GO:0016887">
    <property type="term" value="F:ATP hydrolysis activity"/>
    <property type="evidence" value="ECO:0007669"/>
    <property type="project" value="InterPro"/>
</dbReference>
<evidence type="ECO:0000259" key="5">
    <source>
        <dbReference type="Pfam" id="PF00005"/>
    </source>
</evidence>
<dbReference type="SUPFAM" id="SSF52540">
    <property type="entry name" value="P-loop containing nucleoside triphosphate hydrolases"/>
    <property type="match status" value="1"/>
</dbReference>
<keyword evidence="3" id="KW-0547">Nucleotide-binding</keyword>
<keyword evidence="2" id="KW-0813">Transport</keyword>
<dbReference type="Gene3D" id="3.40.50.300">
    <property type="entry name" value="P-loop containing nucleotide triphosphate hydrolases"/>
    <property type="match status" value="1"/>
</dbReference>
<proteinExistence type="inferred from homology"/>
<dbReference type="InterPro" id="IPR050319">
    <property type="entry name" value="ABC_transp_ATP-bind"/>
</dbReference>
<dbReference type="InterPro" id="IPR003439">
    <property type="entry name" value="ABC_transporter-like_ATP-bd"/>
</dbReference>
<dbReference type="EMBL" id="BARV01007860">
    <property type="protein sequence ID" value="GAI13722.1"/>
    <property type="molecule type" value="Genomic_DNA"/>
</dbReference>
<comment type="similarity">
    <text evidence="1">Belongs to the ABC transporter superfamily.</text>
</comment>
<evidence type="ECO:0000256" key="4">
    <source>
        <dbReference type="ARBA" id="ARBA00022840"/>
    </source>
</evidence>
<dbReference type="GO" id="GO:0005524">
    <property type="term" value="F:ATP binding"/>
    <property type="evidence" value="ECO:0007669"/>
    <property type="project" value="UniProtKB-KW"/>
</dbReference>
<evidence type="ECO:0000313" key="6">
    <source>
        <dbReference type="EMBL" id="GAI13722.1"/>
    </source>
</evidence>
<dbReference type="PANTHER" id="PTHR43776:SF7">
    <property type="entry name" value="D,D-DIPEPTIDE TRANSPORT ATP-BINDING PROTEIN DDPF-RELATED"/>
    <property type="match status" value="1"/>
</dbReference>
<keyword evidence="4" id="KW-0067">ATP-binding</keyword>
<dbReference type="InterPro" id="IPR027417">
    <property type="entry name" value="P-loop_NTPase"/>
</dbReference>
<dbReference type="Pfam" id="PF00005">
    <property type="entry name" value="ABC_tran"/>
    <property type="match status" value="1"/>
</dbReference>
<organism evidence="6">
    <name type="scientific">marine sediment metagenome</name>
    <dbReference type="NCBI Taxonomy" id="412755"/>
    <lineage>
        <taxon>unclassified sequences</taxon>
        <taxon>metagenomes</taxon>
        <taxon>ecological metagenomes</taxon>
    </lineage>
</organism>
<comment type="caution">
    <text evidence="6">The sequence shown here is derived from an EMBL/GenBank/DDBJ whole genome shotgun (WGS) entry which is preliminary data.</text>
</comment>
<evidence type="ECO:0000256" key="1">
    <source>
        <dbReference type="ARBA" id="ARBA00005417"/>
    </source>
</evidence>
<dbReference type="PANTHER" id="PTHR43776">
    <property type="entry name" value="TRANSPORT ATP-BINDING PROTEIN"/>
    <property type="match status" value="1"/>
</dbReference>
<reference evidence="6" key="1">
    <citation type="journal article" date="2014" name="Front. Microbiol.">
        <title>High frequency of phylogenetically diverse reductive dehalogenase-homologous genes in deep subseafloor sedimentary metagenomes.</title>
        <authorList>
            <person name="Kawai M."/>
            <person name="Futagami T."/>
            <person name="Toyoda A."/>
            <person name="Takaki Y."/>
            <person name="Nishi S."/>
            <person name="Hori S."/>
            <person name="Arai W."/>
            <person name="Tsubouchi T."/>
            <person name="Morono Y."/>
            <person name="Uchiyama I."/>
            <person name="Ito T."/>
            <person name="Fujiyama A."/>
            <person name="Inagaki F."/>
            <person name="Takami H."/>
        </authorList>
    </citation>
    <scope>NUCLEOTIDE SEQUENCE</scope>
    <source>
        <strain evidence="6">Expedition CK06-06</strain>
    </source>
</reference>
<protein>
    <recommendedName>
        <fullName evidence="5">ABC transporter domain-containing protein</fullName>
    </recommendedName>
</protein>
<gene>
    <name evidence="6" type="ORF">S06H3_15937</name>
</gene>
<name>X1L302_9ZZZZ</name>
<dbReference type="AlphaFoldDB" id="X1L302"/>